<keyword evidence="1" id="KW-0805">Transcription regulation</keyword>
<keyword evidence="3" id="KW-0804">Transcription</keyword>
<dbReference type="SUPFAM" id="SSF51182">
    <property type="entry name" value="RmlC-like cupins"/>
    <property type="match status" value="1"/>
</dbReference>
<reference evidence="7 9" key="3">
    <citation type="submission" date="2018-08" db="EMBL/GenBank/DDBJ databases">
        <title>A genome reference for cultivated species of the human gut microbiota.</title>
        <authorList>
            <person name="Zou Y."/>
            <person name="Xue W."/>
            <person name="Luo G."/>
        </authorList>
    </citation>
    <scope>NUCLEOTIDE SEQUENCE [LARGE SCALE GENOMIC DNA]</scope>
    <source>
        <strain evidence="7 9">OM02-6</strain>
    </source>
</reference>
<dbReference type="InterPro" id="IPR009057">
    <property type="entry name" value="Homeodomain-like_sf"/>
</dbReference>
<reference evidence="8" key="1">
    <citation type="submission" date="2017-04" db="EMBL/GenBank/DDBJ databases">
        <title>Function of individual gut microbiota members based on whole genome sequencing of pure cultures obtained from chicken caecum.</title>
        <authorList>
            <person name="Medvecky M."/>
            <person name="Cejkova D."/>
            <person name="Polansky O."/>
            <person name="Karasova D."/>
            <person name="Kubasova T."/>
            <person name="Cizek A."/>
            <person name="Rychlik I."/>
        </authorList>
    </citation>
    <scope>NUCLEOTIDE SEQUENCE [LARGE SCALE GENOMIC DNA]</scope>
    <source>
        <strain evidence="8">An149</strain>
    </source>
</reference>
<sequence length="281" mass="33163">MRERIVVRKHERINYSKNTFYTLLHTHHDKDNYIDYHWHNSIEITYVVKGLKVQCMEDEKIIAPTGTLLLVNSGVIHDIDVKNGLEGIVLLIDRDYIDSICPKCKDHGFSLKTNLDASKEIIDYLFKLVTAHEKNNLLDAHIIVLKIIKILAEKLIVDGFYIKEKHDDESYELVISIIKYINQHYQQKITLDKLALITNYNKSYLSNIFKKKTGITIFEYLRNVRLEHCLSDLKYKNNTIVEIALNNGFANIQIFNRIFKEIYKITPKQYRKKQYIKINED</sequence>
<dbReference type="InterPro" id="IPR014710">
    <property type="entry name" value="RmlC-like_jellyroll"/>
</dbReference>
<evidence type="ECO:0000259" key="4">
    <source>
        <dbReference type="PROSITE" id="PS01124"/>
    </source>
</evidence>
<dbReference type="Gene3D" id="2.60.120.10">
    <property type="entry name" value="Jelly Rolls"/>
    <property type="match status" value="1"/>
</dbReference>
<dbReference type="RefSeq" id="WP_087254102.1">
    <property type="nucleotide sequence ID" value="NZ_CAJFOD010000119.1"/>
</dbReference>
<dbReference type="Proteomes" id="UP000196258">
    <property type="component" value="Unassembled WGS sequence"/>
</dbReference>
<evidence type="ECO:0000256" key="2">
    <source>
        <dbReference type="ARBA" id="ARBA00023125"/>
    </source>
</evidence>
<evidence type="ECO:0000256" key="1">
    <source>
        <dbReference type="ARBA" id="ARBA00023015"/>
    </source>
</evidence>
<dbReference type="Gene3D" id="1.10.10.60">
    <property type="entry name" value="Homeodomain-like"/>
    <property type="match status" value="2"/>
</dbReference>
<reference evidence="6" key="2">
    <citation type="journal article" date="2018" name="BMC Genomics">
        <title>Whole genome sequencing and function prediction of 133 gut anaerobes isolated from chicken caecum in pure cultures.</title>
        <authorList>
            <person name="Medvecky M."/>
            <person name="Cejkova D."/>
            <person name="Polansky O."/>
            <person name="Karasova D."/>
            <person name="Kubasova T."/>
            <person name="Cizek A."/>
            <person name="Rychlik I."/>
        </authorList>
    </citation>
    <scope>NUCLEOTIDE SEQUENCE</scope>
    <source>
        <strain evidence="6">An149</strain>
    </source>
</reference>
<dbReference type="InterPro" id="IPR003313">
    <property type="entry name" value="AraC-bd"/>
</dbReference>
<dbReference type="GO" id="GO:0003700">
    <property type="term" value="F:DNA-binding transcription factor activity"/>
    <property type="evidence" value="ECO:0007669"/>
    <property type="project" value="InterPro"/>
</dbReference>
<evidence type="ECO:0000313" key="6">
    <source>
        <dbReference type="EMBL" id="OUQ06597.1"/>
    </source>
</evidence>
<evidence type="ECO:0000313" key="8">
    <source>
        <dbReference type="Proteomes" id="UP000196258"/>
    </source>
</evidence>
<dbReference type="Pfam" id="PF12833">
    <property type="entry name" value="HTH_18"/>
    <property type="match status" value="1"/>
</dbReference>
<evidence type="ECO:0000313" key="5">
    <source>
        <dbReference type="EMBL" id="HJF40964.1"/>
    </source>
</evidence>
<dbReference type="PRINTS" id="PR00032">
    <property type="entry name" value="HTHARAC"/>
</dbReference>
<accession>A0A1Y4QD03</accession>
<dbReference type="GO" id="GO:0043565">
    <property type="term" value="F:sequence-specific DNA binding"/>
    <property type="evidence" value="ECO:0007669"/>
    <property type="project" value="InterPro"/>
</dbReference>
<reference evidence="5" key="5">
    <citation type="submission" date="2021-09" db="EMBL/GenBank/DDBJ databases">
        <authorList>
            <person name="Gilroy R."/>
        </authorList>
    </citation>
    <scope>NUCLEOTIDE SEQUENCE</scope>
    <source>
        <strain evidence="5">CHK193-16274</strain>
    </source>
</reference>
<evidence type="ECO:0000313" key="7">
    <source>
        <dbReference type="EMBL" id="RGO07637.1"/>
    </source>
</evidence>
<dbReference type="InterPro" id="IPR018060">
    <property type="entry name" value="HTH_AraC"/>
</dbReference>
<dbReference type="PROSITE" id="PS01124">
    <property type="entry name" value="HTH_ARAC_FAMILY_2"/>
    <property type="match status" value="1"/>
</dbReference>
<dbReference type="EMBL" id="NFLB01000001">
    <property type="protein sequence ID" value="OUQ06597.1"/>
    <property type="molecule type" value="Genomic_DNA"/>
</dbReference>
<dbReference type="AlphaFoldDB" id="A0A1Y4QD03"/>
<reference evidence="5" key="4">
    <citation type="journal article" date="2021" name="PeerJ">
        <title>Extensive microbial diversity within the chicken gut microbiome revealed by metagenomics and culture.</title>
        <authorList>
            <person name="Gilroy R."/>
            <person name="Ravi A."/>
            <person name="Getino M."/>
            <person name="Pursley I."/>
            <person name="Horton D.L."/>
            <person name="Alikhan N.F."/>
            <person name="Baker D."/>
            <person name="Gharbi K."/>
            <person name="Hall N."/>
            <person name="Watson M."/>
            <person name="Adriaenssens E.M."/>
            <person name="Foster-Nyarko E."/>
            <person name="Jarju S."/>
            <person name="Secka A."/>
            <person name="Antonio M."/>
            <person name="Oren A."/>
            <person name="Chaudhuri R.R."/>
            <person name="La Ragione R."/>
            <person name="Hildebrand F."/>
            <person name="Pallen M.J."/>
        </authorList>
    </citation>
    <scope>NUCLEOTIDE SEQUENCE</scope>
    <source>
        <strain evidence="5">CHK193-16274</strain>
    </source>
</reference>
<evidence type="ECO:0000256" key="3">
    <source>
        <dbReference type="ARBA" id="ARBA00023163"/>
    </source>
</evidence>
<dbReference type="Proteomes" id="UP000749320">
    <property type="component" value="Unassembled WGS sequence"/>
</dbReference>
<evidence type="ECO:0000313" key="9">
    <source>
        <dbReference type="Proteomes" id="UP000261087"/>
    </source>
</evidence>
<dbReference type="PANTHER" id="PTHR43280:SF28">
    <property type="entry name" value="HTH-TYPE TRANSCRIPTIONAL ACTIVATOR RHAS"/>
    <property type="match status" value="1"/>
</dbReference>
<dbReference type="InterPro" id="IPR020449">
    <property type="entry name" value="Tscrpt_reg_AraC-type_HTH"/>
</dbReference>
<name>A0A1Y4QD03_9FIRM</name>
<dbReference type="Proteomes" id="UP000261087">
    <property type="component" value="Unassembled WGS sequence"/>
</dbReference>
<dbReference type="EMBL" id="DYWV01000289">
    <property type="protein sequence ID" value="HJF40964.1"/>
    <property type="molecule type" value="Genomic_DNA"/>
</dbReference>
<dbReference type="SUPFAM" id="SSF46689">
    <property type="entry name" value="Homeodomain-like"/>
    <property type="match status" value="2"/>
</dbReference>
<dbReference type="PANTHER" id="PTHR43280">
    <property type="entry name" value="ARAC-FAMILY TRANSCRIPTIONAL REGULATOR"/>
    <property type="match status" value="1"/>
</dbReference>
<protein>
    <submittedName>
        <fullName evidence="6">AraC family transcriptional regulator</fullName>
    </submittedName>
</protein>
<keyword evidence="2" id="KW-0238">DNA-binding</keyword>
<dbReference type="InterPro" id="IPR011051">
    <property type="entry name" value="RmlC_Cupin_sf"/>
</dbReference>
<dbReference type="EMBL" id="QSVF01000028">
    <property type="protein sequence ID" value="RGO07637.1"/>
    <property type="molecule type" value="Genomic_DNA"/>
</dbReference>
<organism evidence="6 8">
    <name type="scientific">Thomasclavelia spiroformis</name>
    <dbReference type="NCBI Taxonomy" id="29348"/>
    <lineage>
        <taxon>Bacteria</taxon>
        <taxon>Bacillati</taxon>
        <taxon>Bacillota</taxon>
        <taxon>Erysipelotrichia</taxon>
        <taxon>Erysipelotrichales</taxon>
        <taxon>Coprobacillaceae</taxon>
        <taxon>Thomasclavelia</taxon>
    </lineage>
</organism>
<dbReference type="Pfam" id="PF02311">
    <property type="entry name" value="AraC_binding"/>
    <property type="match status" value="1"/>
</dbReference>
<feature type="domain" description="HTH araC/xylS-type" evidence="4">
    <location>
        <begin position="175"/>
        <end position="273"/>
    </location>
</feature>
<comment type="caution">
    <text evidence="6">The sequence shown here is derived from an EMBL/GenBank/DDBJ whole genome shotgun (WGS) entry which is preliminary data.</text>
</comment>
<gene>
    <name evidence="6" type="ORF">B5E91_01340</name>
    <name evidence="7" type="ORF">DXB31_09775</name>
    <name evidence="5" type="ORF">K8V91_08575</name>
</gene>
<proteinExistence type="predicted"/>
<dbReference type="SMART" id="SM00342">
    <property type="entry name" value="HTH_ARAC"/>
    <property type="match status" value="1"/>
</dbReference>